<proteinExistence type="predicted"/>
<dbReference type="Proteomes" id="UP000019140">
    <property type="component" value="Unassembled WGS sequence"/>
</dbReference>
<sequence>MVTERFLNVSLDYLGCIPHDNAFSWAVRQQKPLLELYPSTTSASCFYQLARLMLDLPGSIHPKGTIQFFWRRLFTDAFPPASEALHLVHGGADRLDDEGVL</sequence>
<comment type="caution">
    <text evidence="1">The sequence shown here is derived from an EMBL/GenBank/DDBJ whole genome shotgun (WGS) entry which is preliminary data.</text>
</comment>
<dbReference type="InterPro" id="IPR027417">
    <property type="entry name" value="P-loop_NTPase"/>
</dbReference>
<dbReference type="AlphaFoldDB" id="W4LML6"/>
<organism evidence="1 2">
    <name type="scientific">Candidatus Entotheonella gemina</name>
    <dbReference type="NCBI Taxonomy" id="1429439"/>
    <lineage>
        <taxon>Bacteria</taxon>
        <taxon>Pseudomonadati</taxon>
        <taxon>Nitrospinota/Tectimicrobiota group</taxon>
        <taxon>Candidatus Tectimicrobiota</taxon>
        <taxon>Candidatus Entotheonellia</taxon>
        <taxon>Candidatus Entotheonellales</taxon>
        <taxon>Candidatus Entotheonellaceae</taxon>
        <taxon>Candidatus Entotheonella</taxon>
    </lineage>
</organism>
<protein>
    <submittedName>
        <fullName evidence="1">Uncharacterized protein</fullName>
    </submittedName>
</protein>
<reference evidence="1 2" key="1">
    <citation type="journal article" date="2014" name="Nature">
        <title>An environmental bacterial taxon with a large and distinct metabolic repertoire.</title>
        <authorList>
            <person name="Wilson M.C."/>
            <person name="Mori T."/>
            <person name="Ruckert C."/>
            <person name="Uria A.R."/>
            <person name="Helf M.J."/>
            <person name="Takada K."/>
            <person name="Gernert C."/>
            <person name="Steffens U.A."/>
            <person name="Heycke N."/>
            <person name="Schmitt S."/>
            <person name="Rinke C."/>
            <person name="Helfrich E.J."/>
            <person name="Brachmann A.O."/>
            <person name="Gurgui C."/>
            <person name="Wakimoto T."/>
            <person name="Kracht M."/>
            <person name="Crusemann M."/>
            <person name="Hentschel U."/>
            <person name="Abe I."/>
            <person name="Matsunaga S."/>
            <person name="Kalinowski J."/>
            <person name="Takeyama H."/>
            <person name="Piel J."/>
        </authorList>
    </citation>
    <scope>NUCLEOTIDE SEQUENCE [LARGE SCALE GENOMIC DNA]</scope>
    <source>
        <strain evidence="2">TSY2</strain>
    </source>
</reference>
<keyword evidence="2" id="KW-1185">Reference proteome</keyword>
<accession>W4LML6</accession>
<name>W4LML6_9BACT</name>
<dbReference type="SUPFAM" id="SSF52540">
    <property type="entry name" value="P-loop containing nucleoside triphosphate hydrolases"/>
    <property type="match status" value="1"/>
</dbReference>
<gene>
    <name evidence="1" type="ORF">ETSY2_41170</name>
</gene>
<dbReference type="EMBL" id="AZHX01001853">
    <property type="protein sequence ID" value="ETW99313.1"/>
    <property type="molecule type" value="Genomic_DNA"/>
</dbReference>
<evidence type="ECO:0000313" key="2">
    <source>
        <dbReference type="Proteomes" id="UP000019140"/>
    </source>
</evidence>
<evidence type="ECO:0000313" key="1">
    <source>
        <dbReference type="EMBL" id="ETW99313.1"/>
    </source>
</evidence>
<dbReference type="HOGENOM" id="CLU_2286332_0_0_7"/>